<dbReference type="STRING" id="272557.APE_0867b"/>
<protein>
    <submittedName>
        <fullName evidence="2">Uncharacterized protein</fullName>
    </submittedName>
</protein>
<gene>
    <name evidence="2" type="ordered locus">APE_0867b</name>
</gene>
<feature type="region of interest" description="Disordered" evidence="1">
    <location>
        <begin position="1"/>
        <end position="24"/>
    </location>
</feature>
<proteinExistence type="predicted"/>
<dbReference type="PIR" id="B72681">
    <property type="entry name" value="B72681"/>
</dbReference>
<reference evidence="2 3" key="1">
    <citation type="journal article" date="1999" name="DNA Res.">
        <title>Complete genome sequence of an aerobic hyper-thermophilic crenarchaeon, Aeropyrum pernix K1.</title>
        <authorList>
            <person name="Kawarabayasi Y."/>
            <person name="Hino Y."/>
            <person name="Horikawa H."/>
            <person name="Yamazaki S."/>
            <person name="Haikawa Y."/>
            <person name="Jin-no K."/>
            <person name="Takahashi M."/>
            <person name="Sekine M."/>
            <person name="Baba S."/>
            <person name="Ankai A."/>
            <person name="Kosugi H."/>
            <person name="Hosoyama A."/>
            <person name="Fukui S."/>
            <person name="Nagai Y."/>
            <person name="Nishijima K."/>
            <person name="Nakazawa H."/>
            <person name="Takamiya M."/>
            <person name="Masuda S."/>
            <person name="Funahashi T."/>
            <person name="Tanaka T."/>
            <person name="Kudoh Y."/>
            <person name="Yamazaki J."/>
            <person name="Kushida N."/>
            <person name="Oguchi A."/>
            <person name="Aoki K."/>
            <person name="Kubota K."/>
            <person name="Nakamura Y."/>
            <person name="Nomura N."/>
            <person name="Sako Y."/>
            <person name="Kikuchi H."/>
        </authorList>
    </citation>
    <scope>NUCLEOTIDE SEQUENCE [LARGE SCALE GENOMIC DNA]</scope>
    <source>
        <strain evidence="3">ATCC 700893 / DSM 11879 / JCM 9820 / NBRC 100138 / K1</strain>
    </source>
</reference>
<dbReference type="AlphaFoldDB" id="Q9YDP7"/>
<accession>Q9YDP7</accession>
<dbReference type="EMBL" id="BA000002">
    <property type="protein sequence ID" value="BAA79850.1"/>
    <property type="molecule type" value="Genomic_DNA"/>
</dbReference>
<dbReference type="Proteomes" id="UP000002518">
    <property type="component" value="Chromosome"/>
</dbReference>
<organism evidence="2 3">
    <name type="scientific">Aeropyrum pernix (strain ATCC 700893 / DSM 11879 / JCM 9820 / NBRC 100138 / K1)</name>
    <dbReference type="NCBI Taxonomy" id="272557"/>
    <lineage>
        <taxon>Archaea</taxon>
        <taxon>Thermoproteota</taxon>
        <taxon>Thermoprotei</taxon>
        <taxon>Desulfurococcales</taxon>
        <taxon>Desulfurococcaceae</taxon>
        <taxon>Aeropyrum</taxon>
    </lineage>
</organism>
<keyword evidence="3" id="KW-1185">Reference proteome</keyword>
<sequence>MQEDRVGGRLESPGGEGSRTRGDGRFFSQVGYKILKIMNSNVRVSVCVFNYLSFTNVYFSLGCSIGRMWNTDKRLCLVDCFNI</sequence>
<evidence type="ECO:0000313" key="3">
    <source>
        <dbReference type="Proteomes" id="UP000002518"/>
    </source>
</evidence>
<evidence type="ECO:0000256" key="1">
    <source>
        <dbReference type="SAM" id="MobiDB-lite"/>
    </source>
</evidence>
<dbReference type="EnsemblBacteria" id="BAA79850">
    <property type="protein sequence ID" value="BAA79850"/>
    <property type="gene ID" value="APE_0867b"/>
</dbReference>
<name>Q9YDP7_AERPE</name>
<dbReference type="KEGG" id="ape:APE_0867b"/>
<evidence type="ECO:0000313" key="2">
    <source>
        <dbReference type="EMBL" id="BAA79850.1"/>
    </source>
</evidence>